<dbReference type="GO" id="GO:0072344">
    <property type="term" value="P:rescue of stalled ribosome"/>
    <property type="evidence" value="ECO:0007669"/>
    <property type="project" value="TreeGrafter"/>
</dbReference>
<accession>A0AAW2HIM6</accession>
<dbReference type="Gene3D" id="2.30.310.10">
    <property type="entry name" value="ibrinogen binding protein from staphylococcus aureus domain"/>
    <property type="match status" value="1"/>
</dbReference>
<dbReference type="PANTHER" id="PTHR15239:SF6">
    <property type="entry name" value="RIBOSOME QUALITY CONTROL COMPLEX SUBUNIT NEMF"/>
    <property type="match status" value="1"/>
</dbReference>
<evidence type="ECO:0000256" key="8">
    <source>
        <dbReference type="SAM" id="MobiDB-lite"/>
    </source>
</evidence>
<dbReference type="PANTHER" id="PTHR15239">
    <property type="entry name" value="NUCLEAR EXPORT MEDIATOR FACTOR NEMF"/>
    <property type="match status" value="1"/>
</dbReference>
<dbReference type="InterPro" id="IPR008532">
    <property type="entry name" value="NFACT_RNA-bd"/>
</dbReference>
<organism evidence="11">
    <name type="scientific">Menopon gallinae</name>
    <name type="common">poultry shaft louse</name>
    <dbReference type="NCBI Taxonomy" id="328185"/>
    <lineage>
        <taxon>Eukaryota</taxon>
        <taxon>Metazoa</taxon>
        <taxon>Ecdysozoa</taxon>
        <taxon>Arthropoda</taxon>
        <taxon>Hexapoda</taxon>
        <taxon>Insecta</taxon>
        <taxon>Pterygota</taxon>
        <taxon>Neoptera</taxon>
        <taxon>Paraneoptera</taxon>
        <taxon>Psocodea</taxon>
        <taxon>Troctomorpha</taxon>
        <taxon>Phthiraptera</taxon>
        <taxon>Amblycera</taxon>
        <taxon>Menoponidae</taxon>
        <taxon>Menopon</taxon>
    </lineage>
</organism>
<feature type="domain" description="NFACT protein C-terminal" evidence="10">
    <location>
        <begin position="915"/>
        <end position="1005"/>
    </location>
</feature>
<comment type="similarity">
    <text evidence="3">Belongs to the NEMF family.</text>
</comment>
<evidence type="ECO:0000256" key="3">
    <source>
        <dbReference type="ARBA" id="ARBA00008318"/>
    </source>
</evidence>
<sequence length="1012" mass="116062">MKTRFSTLDLVCSLADLQKYVGLRVQQVYDIDQKTYLIKLQKTDEKIVILLESGTRIHSTDYEWPKNVAPSGFSMKLRKHLKNKRLEHLKQLGIDRVVDLQFGSDEAAYHIFIQLYDKGNIILTDCDYTILYILRHNIAKDVTRSVKGKYPVEEVRKETGPPSEEMLKSILENAKTGDNLKKILNPHFDYGPAIIEHVLLGIGLQGGSKLGKDVTIENHLTQLHTALIEADSIMNEAVSKPMKGYIIQKVEKRPTTDGGFEDCLVNEEFHPYLFRQHANRPYVEFDSFDKAVDSFFSTLEGQNIFMKAIVQEKAAMKKLENVRRDHDQRLKQLEETQEIDRIKAELITKNQVLVDQAIQAIRRALANQMPWPNIETLVKEAASTGDPVASKIKGLKLDINHITLELSDPYSDESEEDDEECLIPNKKKKPGVSVDIDLDLTAFANARKYYDKKRSAAKKQQKTIESQGKALKSAERKVKIALKEMKTIVNINRARKIFWFEKFFWFISSENYLVIAGRDMMQNEIIVKRYMRPGDIYVHADIHGASSVIIKNPSGEPIPPKTLNEAGVMALAYSAAWKAKVLAAAWWVKSDQVSKTAPTGEYITTGSFIIRGKKNYLPPGNLIMGYSFLFKLEENSVFRHRDERKVKTLEEEFNNIKAKEEEEKDEVEIILSDDGEEEEEDDDDDEESPVDKKPEFESALEDIKEEVNDEDNEEAEIEGKVEDRKVEHEGENEDEVEENAEVISSFPDREIKIHHSGKGISLQTEPINQKSEDLEEVVVFLGDDKPVRVKMNQKEKGNKQKNDKQDNKSQKNKETPKMKEEINKQENKTKKGLRGKMKKIKEKYKDQDEEDRQLYLEILQNVVTRKNRKDKKKDNSSEAKTEKKEERKQKTENRTPREKRDDDDGEQIEPAVNVDLEVLNSLTGIPHGEDELLFAVPVVAPYSSLHNYKYKVKITPGTGKRGKAAKTAMQLFMRDKMCTQREKDLMKGVKDEELARNIPGQVKVSGPNLHKK</sequence>
<dbReference type="Pfam" id="PF11923">
    <property type="entry name" value="NFACT-C"/>
    <property type="match status" value="1"/>
</dbReference>
<evidence type="ECO:0008006" key="12">
    <source>
        <dbReference type="Google" id="ProtNLM"/>
    </source>
</evidence>
<feature type="compositionally biased region" description="Basic residues" evidence="8">
    <location>
        <begin position="830"/>
        <end position="842"/>
    </location>
</feature>
<dbReference type="GO" id="GO:0043023">
    <property type="term" value="F:ribosomal large subunit binding"/>
    <property type="evidence" value="ECO:0007669"/>
    <property type="project" value="TreeGrafter"/>
</dbReference>
<feature type="region of interest" description="Disordered" evidence="8">
    <location>
        <begin position="657"/>
        <end position="909"/>
    </location>
</feature>
<feature type="coiled-coil region" evidence="7">
    <location>
        <begin position="457"/>
        <end position="484"/>
    </location>
</feature>
<evidence type="ECO:0000259" key="10">
    <source>
        <dbReference type="Pfam" id="PF11923"/>
    </source>
</evidence>
<reference evidence="11" key="1">
    <citation type="journal article" date="2024" name="Gigascience">
        <title>Chromosome-level genome of the poultry shaft louse Menopon gallinae provides insight into the host-switching and adaptive evolution of parasitic lice.</title>
        <authorList>
            <person name="Xu Y."/>
            <person name="Ma L."/>
            <person name="Liu S."/>
            <person name="Liang Y."/>
            <person name="Liu Q."/>
            <person name="He Z."/>
            <person name="Tian L."/>
            <person name="Duan Y."/>
            <person name="Cai W."/>
            <person name="Li H."/>
            <person name="Song F."/>
        </authorList>
    </citation>
    <scope>NUCLEOTIDE SEQUENCE</scope>
    <source>
        <strain evidence="11">Cailab_2023a</strain>
    </source>
</reference>
<dbReference type="GO" id="GO:0005737">
    <property type="term" value="C:cytoplasm"/>
    <property type="evidence" value="ECO:0007669"/>
    <property type="project" value="UniProtKB-SubCell"/>
</dbReference>
<feature type="compositionally biased region" description="Basic and acidic residues" evidence="8">
    <location>
        <begin position="717"/>
        <end position="729"/>
    </location>
</feature>
<dbReference type="InterPro" id="IPR051608">
    <property type="entry name" value="RQC_Subunit_NEMF"/>
</dbReference>
<evidence type="ECO:0000256" key="5">
    <source>
        <dbReference type="ARBA" id="ARBA00023054"/>
    </source>
</evidence>
<proteinExistence type="inferred from homology"/>
<dbReference type="FunFam" id="2.30.310.10:FF:000001">
    <property type="entry name" value="Nuclear export mediator factor Nemf"/>
    <property type="match status" value="1"/>
</dbReference>
<feature type="compositionally biased region" description="Acidic residues" evidence="8">
    <location>
        <begin position="730"/>
        <end position="740"/>
    </location>
</feature>
<evidence type="ECO:0000313" key="11">
    <source>
        <dbReference type="EMBL" id="KAL0269425.1"/>
    </source>
</evidence>
<feature type="compositionally biased region" description="Acidic residues" evidence="8">
    <location>
        <begin position="662"/>
        <end position="688"/>
    </location>
</feature>
<feature type="compositionally biased region" description="Acidic residues" evidence="8">
    <location>
        <begin position="707"/>
        <end position="716"/>
    </location>
</feature>
<feature type="compositionally biased region" description="Basic and acidic residues" evidence="8">
    <location>
        <begin position="782"/>
        <end position="829"/>
    </location>
</feature>
<gene>
    <name evidence="11" type="ORF">PYX00_007165</name>
</gene>
<comment type="caution">
    <text evidence="11">The sequence shown here is derived from an EMBL/GenBank/DDBJ whole genome shotgun (WGS) entry which is preliminary data.</text>
</comment>
<feature type="compositionally biased region" description="Basic and acidic residues" evidence="8">
    <location>
        <begin position="689"/>
        <end position="706"/>
    </location>
</feature>
<feature type="domain" description="NFACT RNA-binding" evidence="9">
    <location>
        <begin position="502"/>
        <end position="612"/>
    </location>
</feature>
<feature type="compositionally biased region" description="Basic and acidic residues" evidence="8">
    <location>
        <begin position="872"/>
        <end position="902"/>
    </location>
</feature>
<dbReference type="GO" id="GO:1990112">
    <property type="term" value="C:RQC complex"/>
    <property type="evidence" value="ECO:0007669"/>
    <property type="project" value="TreeGrafter"/>
</dbReference>
<dbReference type="GO" id="GO:0005634">
    <property type="term" value="C:nucleus"/>
    <property type="evidence" value="ECO:0007669"/>
    <property type="project" value="UniProtKB-SubCell"/>
</dbReference>
<dbReference type="GO" id="GO:1990116">
    <property type="term" value="P:ribosome-associated ubiquitin-dependent protein catabolic process"/>
    <property type="evidence" value="ECO:0007669"/>
    <property type="project" value="TreeGrafter"/>
</dbReference>
<keyword evidence="6" id="KW-0539">Nucleus</keyword>
<dbReference type="EMBL" id="JARGDH010000004">
    <property type="protein sequence ID" value="KAL0269425.1"/>
    <property type="molecule type" value="Genomic_DNA"/>
</dbReference>
<evidence type="ECO:0000259" key="9">
    <source>
        <dbReference type="Pfam" id="PF05670"/>
    </source>
</evidence>
<keyword evidence="4" id="KW-0963">Cytoplasm</keyword>
<feature type="coiled-coil region" evidence="7">
    <location>
        <begin position="309"/>
        <end position="339"/>
    </location>
</feature>
<dbReference type="GO" id="GO:0000049">
    <property type="term" value="F:tRNA binding"/>
    <property type="evidence" value="ECO:0007669"/>
    <property type="project" value="TreeGrafter"/>
</dbReference>
<evidence type="ECO:0000256" key="7">
    <source>
        <dbReference type="SAM" id="Coils"/>
    </source>
</evidence>
<name>A0AAW2HIM6_9NEOP</name>
<evidence type="ECO:0000256" key="6">
    <source>
        <dbReference type="ARBA" id="ARBA00023242"/>
    </source>
</evidence>
<evidence type="ECO:0000256" key="4">
    <source>
        <dbReference type="ARBA" id="ARBA00022490"/>
    </source>
</evidence>
<comment type="subcellular location">
    <subcellularLocation>
        <location evidence="2">Cytoplasm</location>
    </subcellularLocation>
    <subcellularLocation>
        <location evidence="1">Nucleus</location>
    </subcellularLocation>
</comment>
<dbReference type="AlphaFoldDB" id="A0AAW2HIM6"/>
<keyword evidence="5 7" id="KW-0175">Coiled coil</keyword>
<evidence type="ECO:0000256" key="1">
    <source>
        <dbReference type="ARBA" id="ARBA00004123"/>
    </source>
</evidence>
<protein>
    <recommendedName>
        <fullName evidence="12">Nuclear export mediator factor NEMF</fullName>
    </recommendedName>
</protein>
<dbReference type="Pfam" id="PF05670">
    <property type="entry name" value="NFACT-R_1"/>
    <property type="match status" value="1"/>
</dbReference>
<dbReference type="InterPro" id="IPR021846">
    <property type="entry name" value="NFACT-C"/>
</dbReference>
<dbReference type="Pfam" id="PF05833">
    <property type="entry name" value="NFACT_N"/>
    <property type="match status" value="1"/>
</dbReference>
<evidence type="ECO:0000256" key="2">
    <source>
        <dbReference type="ARBA" id="ARBA00004496"/>
    </source>
</evidence>